<dbReference type="RefSeq" id="WP_021659591.1">
    <property type="nucleotide sequence ID" value="NZ_FRAH01000007.1"/>
</dbReference>
<accession>A0A1M6MM94</accession>
<dbReference type="InterPro" id="IPR007936">
    <property type="entry name" value="VapE-like_dom"/>
</dbReference>
<dbReference type="Pfam" id="PF05272">
    <property type="entry name" value="VapE-like_dom"/>
    <property type="match status" value="1"/>
</dbReference>
<dbReference type="AlphaFoldDB" id="A0A1M6MM94"/>
<feature type="domain" description="Virulence-associated protein E-like" evidence="1">
    <location>
        <begin position="117"/>
        <end position="342"/>
    </location>
</feature>
<protein>
    <submittedName>
        <fullName evidence="2">Virulence-associated protein E</fullName>
    </submittedName>
</protein>
<name>A0A1M6MM94_9FIRM</name>
<dbReference type="EMBL" id="FRAH01000007">
    <property type="protein sequence ID" value="SHJ84587.1"/>
    <property type="molecule type" value="Genomic_DNA"/>
</dbReference>
<dbReference type="PANTHER" id="PTHR34985">
    <property type="entry name" value="SLR0554 PROTEIN"/>
    <property type="match status" value="1"/>
</dbReference>
<evidence type="ECO:0000259" key="1">
    <source>
        <dbReference type="Pfam" id="PF05272"/>
    </source>
</evidence>
<reference evidence="2 3" key="1">
    <citation type="submission" date="2016-11" db="EMBL/GenBank/DDBJ databases">
        <authorList>
            <person name="Jaros S."/>
            <person name="Januszkiewicz K."/>
            <person name="Wedrychowicz H."/>
        </authorList>
    </citation>
    <scope>NUCLEOTIDE SEQUENCE [LARGE SCALE GENOMIC DNA]</scope>
    <source>
        <strain evidence="2 3">DSM 14214</strain>
    </source>
</reference>
<gene>
    <name evidence="2" type="ORF">SAMN02745138_00630</name>
</gene>
<dbReference type="OrthoDB" id="9763644at2"/>
<sequence length="452" mass="51967">MSVAEALAPERSVDEVRESLSVTEKGQPANTIGNCRTVFCHDPLLRGAIRLNLLTDRVDIVRDLGWRRNTSALTDTDVKYLLLYFEQNYGLTSEKKMTAALSIVANENCYHPIQDVLNGLVWDGTSRIRSCLHHFLGADESDYVEEMLKHFLLGAIRRVFSPGSKYEEMLCLVGGQGAGKSSFFRLLAIRDEWFSDDLKKLDDDRVYLKLQGHWIIEMSEMLATSSAKSIEEIRSFISRQKETYRTPYEAQPKDRLRQCVFGGSSNTLDFLPLDRAGNRRFLPIMIYPENAEVHILEDEDASRAYLLQVWAEAMIIYRSGHYSMKFSKSIQRQLVEVQKDFMPEDTEAGQIQGFLEHYTGSMVCSKQIFKEALGYTYDEPKRWQLHNINEIMNTVVTGWKPFSNPRMFAGYGRQRGWERDVSGNELPGNEDGFVELSEEECRQLELPKEWIA</sequence>
<evidence type="ECO:0000313" key="3">
    <source>
        <dbReference type="Proteomes" id="UP000183975"/>
    </source>
</evidence>
<keyword evidence="3" id="KW-1185">Reference proteome</keyword>
<proteinExistence type="predicted"/>
<evidence type="ECO:0000313" key="2">
    <source>
        <dbReference type="EMBL" id="SHJ84587.1"/>
    </source>
</evidence>
<dbReference type="Proteomes" id="UP000183975">
    <property type="component" value="Unassembled WGS sequence"/>
</dbReference>
<dbReference type="PANTHER" id="PTHR34985:SF1">
    <property type="entry name" value="SLR0554 PROTEIN"/>
    <property type="match status" value="1"/>
</dbReference>
<organism evidence="2 3">
    <name type="scientific">Anaerotignum lactatifermentans DSM 14214</name>
    <dbReference type="NCBI Taxonomy" id="1121323"/>
    <lineage>
        <taxon>Bacteria</taxon>
        <taxon>Bacillati</taxon>
        <taxon>Bacillota</taxon>
        <taxon>Clostridia</taxon>
        <taxon>Lachnospirales</taxon>
        <taxon>Anaerotignaceae</taxon>
        <taxon>Anaerotignum</taxon>
    </lineage>
</organism>